<accession>A0ABR0WF63</accession>
<dbReference type="PANTHER" id="PTHR34222:SF99">
    <property type="entry name" value="PROTEIN, PUTATIVE-RELATED"/>
    <property type="match status" value="1"/>
</dbReference>
<protein>
    <submittedName>
        <fullName evidence="1">Uncharacterized protein</fullName>
    </submittedName>
</protein>
<dbReference type="PANTHER" id="PTHR34222">
    <property type="entry name" value="GAG_PRE-INTEGRS DOMAIN-CONTAINING PROTEIN"/>
    <property type="match status" value="1"/>
</dbReference>
<dbReference type="EMBL" id="JABTTQ020000012">
    <property type="protein sequence ID" value="KAK6144765.1"/>
    <property type="molecule type" value="Genomic_DNA"/>
</dbReference>
<gene>
    <name evidence="1" type="ORF">DH2020_021585</name>
</gene>
<evidence type="ECO:0000313" key="2">
    <source>
        <dbReference type="Proteomes" id="UP001318860"/>
    </source>
</evidence>
<proteinExistence type="predicted"/>
<comment type="caution">
    <text evidence="1">The sequence shown here is derived from an EMBL/GenBank/DDBJ whole genome shotgun (WGS) entry which is preliminary data.</text>
</comment>
<keyword evidence="2" id="KW-1185">Reference proteome</keyword>
<dbReference type="Proteomes" id="UP001318860">
    <property type="component" value="Unassembled WGS sequence"/>
</dbReference>
<reference evidence="1 2" key="1">
    <citation type="journal article" date="2021" name="Comput. Struct. Biotechnol. J.">
        <title>De novo genome assembly of the potent medicinal plant Rehmannia glutinosa using nanopore technology.</title>
        <authorList>
            <person name="Ma L."/>
            <person name="Dong C."/>
            <person name="Song C."/>
            <person name="Wang X."/>
            <person name="Zheng X."/>
            <person name="Niu Y."/>
            <person name="Chen S."/>
            <person name="Feng W."/>
        </authorList>
    </citation>
    <scope>NUCLEOTIDE SEQUENCE [LARGE SCALE GENOMIC DNA]</scope>
    <source>
        <strain evidence="1">DH-2019</strain>
    </source>
</reference>
<organism evidence="1 2">
    <name type="scientific">Rehmannia glutinosa</name>
    <name type="common">Chinese foxglove</name>
    <dbReference type="NCBI Taxonomy" id="99300"/>
    <lineage>
        <taxon>Eukaryota</taxon>
        <taxon>Viridiplantae</taxon>
        <taxon>Streptophyta</taxon>
        <taxon>Embryophyta</taxon>
        <taxon>Tracheophyta</taxon>
        <taxon>Spermatophyta</taxon>
        <taxon>Magnoliopsida</taxon>
        <taxon>eudicotyledons</taxon>
        <taxon>Gunneridae</taxon>
        <taxon>Pentapetalae</taxon>
        <taxon>asterids</taxon>
        <taxon>lamiids</taxon>
        <taxon>Lamiales</taxon>
        <taxon>Orobanchaceae</taxon>
        <taxon>Rehmannieae</taxon>
        <taxon>Rehmannia</taxon>
    </lineage>
</organism>
<evidence type="ECO:0000313" key="1">
    <source>
        <dbReference type="EMBL" id="KAK6144765.1"/>
    </source>
</evidence>
<sequence>MEQRSKSKVNIKKGYPLYLNGSDHPACASLLDCMLIIWILNSLSKIYYMFSLYERNAKELWDDDIAERFGGCNGPLHYQLKWDMKDKLIQFLMGLNESHEHVRSQILIMDPLPKINKAYSMLLTIEKQRNAQLEVSGLVEISAMMSKVPGPVKDTPNRFGNNFGPPNRNRVFNRMTKEEKGQTYL</sequence>
<name>A0ABR0WF63_REHGL</name>